<dbReference type="STRING" id="1962155.B1813_08220"/>
<dbReference type="GO" id="GO:0008168">
    <property type="term" value="F:methyltransferase activity"/>
    <property type="evidence" value="ECO:0007669"/>
    <property type="project" value="UniProtKB-KW"/>
</dbReference>
<dbReference type="SUPFAM" id="SSF53335">
    <property type="entry name" value="S-adenosyl-L-methionine-dependent methyltransferases"/>
    <property type="match status" value="1"/>
</dbReference>
<dbReference type="AlphaFoldDB" id="A0A1V9A5L2"/>
<evidence type="ECO:0000313" key="3">
    <source>
        <dbReference type="Proteomes" id="UP000192591"/>
    </source>
</evidence>
<evidence type="ECO:0000313" key="2">
    <source>
        <dbReference type="EMBL" id="OQO92214.1"/>
    </source>
</evidence>
<organism evidence="2 3">
    <name type="scientific">Saccharomonospora piscinae</name>
    <dbReference type="NCBI Taxonomy" id="687388"/>
    <lineage>
        <taxon>Bacteria</taxon>
        <taxon>Bacillati</taxon>
        <taxon>Actinomycetota</taxon>
        <taxon>Actinomycetes</taxon>
        <taxon>Pseudonocardiales</taxon>
        <taxon>Pseudonocardiaceae</taxon>
        <taxon>Saccharomonospora</taxon>
    </lineage>
</organism>
<dbReference type="Pfam" id="PF13649">
    <property type="entry name" value="Methyltransf_25"/>
    <property type="match status" value="1"/>
</dbReference>
<sequence length="194" mass="20833">MDGEPSRPPESAAEDRLRWNARYRRATPSFEPHPLADAAWAAGLPPGPVLELACGRSGSALALAERGRHVLAVDVSDVALAQLACRARQRRPAGQLACVRADLRTFVPRRATCALVLSTRFWDPDVFRTARQAVLPGGLLAWEALADSEEAGAQPRPYRVRHGALGAALGPGWEVLAERRGPHATTSVLARATP</sequence>
<comment type="caution">
    <text evidence="2">The sequence shown here is derived from an EMBL/GenBank/DDBJ whole genome shotgun (WGS) entry which is preliminary data.</text>
</comment>
<dbReference type="GO" id="GO:0032259">
    <property type="term" value="P:methylation"/>
    <property type="evidence" value="ECO:0007669"/>
    <property type="project" value="UniProtKB-KW"/>
</dbReference>
<feature type="domain" description="Methyltransferase" evidence="1">
    <location>
        <begin position="49"/>
        <end position="138"/>
    </location>
</feature>
<gene>
    <name evidence="2" type="ORF">B1813_08220</name>
</gene>
<keyword evidence="3" id="KW-1185">Reference proteome</keyword>
<proteinExistence type="predicted"/>
<dbReference type="InterPro" id="IPR029063">
    <property type="entry name" value="SAM-dependent_MTases_sf"/>
</dbReference>
<keyword evidence="2" id="KW-0489">Methyltransferase</keyword>
<reference evidence="2 3" key="1">
    <citation type="submission" date="2017-02" db="EMBL/GenBank/DDBJ databases">
        <title>Draft genome of Saccharomonospora sp. 154.</title>
        <authorList>
            <person name="Alonso-Carmona G.S."/>
            <person name="De La Haba R."/>
            <person name="Vera-Gargallo B."/>
            <person name="Sandoval-Trujillo A.H."/>
            <person name="Ramirez-Duran N."/>
            <person name="Ventosa A."/>
        </authorList>
    </citation>
    <scope>NUCLEOTIDE SEQUENCE [LARGE SCALE GENOMIC DNA]</scope>
    <source>
        <strain evidence="2 3">LRS4.154</strain>
    </source>
</reference>
<keyword evidence="2" id="KW-0808">Transferase</keyword>
<accession>A0A1V9A5L2</accession>
<dbReference type="EMBL" id="MWIH01000005">
    <property type="protein sequence ID" value="OQO92214.1"/>
    <property type="molecule type" value="Genomic_DNA"/>
</dbReference>
<dbReference type="RefSeq" id="WP_081191320.1">
    <property type="nucleotide sequence ID" value="NZ_MWIH01000005.1"/>
</dbReference>
<dbReference type="InterPro" id="IPR041698">
    <property type="entry name" value="Methyltransf_25"/>
</dbReference>
<dbReference type="CDD" id="cd02440">
    <property type="entry name" value="AdoMet_MTases"/>
    <property type="match status" value="1"/>
</dbReference>
<dbReference type="Proteomes" id="UP000192591">
    <property type="component" value="Unassembled WGS sequence"/>
</dbReference>
<evidence type="ECO:0000259" key="1">
    <source>
        <dbReference type="Pfam" id="PF13649"/>
    </source>
</evidence>
<protein>
    <submittedName>
        <fullName evidence="2">Methyltransferase</fullName>
    </submittedName>
</protein>
<dbReference type="Gene3D" id="3.40.50.150">
    <property type="entry name" value="Vaccinia Virus protein VP39"/>
    <property type="match status" value="1"/>
</dbReference>
<name>A0A1V9A5L2_SACPI</name>